<dbReference type="EMBL" id="CAJVPZ010005058">
    <property type="protein sequence ID" value="CAG8555733.1"/>
    <property type="molecule type" value="Genomic_DNA"/>
</dbReference>
<evidence type="ECO:0000313" key="2">
    <source>
        <dbReference type="Proteomes" id="UP000789396"/>
    </source>
</evidence>
<reference evidence="1" key="1">
    <citation type="submission" date="2021-06" db="EMBL/GenBank/DDBJ databases">
        <authorList>
            <person name="Kallberg Y."/>
            <person name="Tangrot J."/>
            <person name="Rosling A."/>
        </authorList>
    </citation>
    <scope>NUCLEOTIDE SEQUENCE</scope>
    <source>
        <strain evidence="1">IN212</strain>
    </source>
</reference>
<accession>A0A9N9B9P4</accession>
<organism evidence="1 2">
    <name type="scientific">Racocetra fulgida</name>
    <dbReference type="NCBI Taxonomy" id="60492"/>
    <lineage>
        <taxon>Eukaryota</taxon>
        <taxon>Fungi</taxon>
        <taxon>Fungi incertae sedis</taxon>
        <taxon>Mucoromycota</taxon>
        <taxon>Glomeromycotina</taxon>
        <taxon>Glomeromycetes</taxon>
        <taxon>Diversisporales</taxon>
        <taxon>Gigasporaceae</taxon>
        <taxon>Racocetra</taxon>
    </lineage>
</organism>
<sequence length="63" mass="7252">IVALNKWDAYIVVRDQNNMVMYNVLVENVGMFEALERQAKTKEGGMLSLKKYFVANVDIETLQ</sequence>
<comment type="caution">
    <text evidence="1">The sequence shown here is derived from an EMBL/GenBank/DDBJ whole genome shotgun (WGS) entry which is preliminary data.</text>
</comment>
<proteinExistence type="predicted"/>
<name>A0A9N9B9P4_9GLOM</name>
<protein>
    <submittedName>
        <fullName evidence="1">1951_t:CDS:1</fullName>
    </submittedName>
</protein>
<gene>
    <name evidence="1" type="ORF">RFULGI_LOCUS4842</name>
</gene>
<evidence type="ECO:0000313" key="1">
    <source>
        <dbReference type="EMBL" id="CAG8555733.1"/>
    </source>
</evidence>
<dbReference type="AlphaFoldDB" id="A0A9N9B9P4"/>
<keyword evidence="2" id="KW-1185">Reference proteome</keyword>
<feature type="non-terminal residue" evidence="1">
    <location>
        <position position="1"/>
    </location>
</feature>
<dbReference type="Proteomes" id="UP000789396">
    <property type="component" value="Unassembled WGS sequence"/>
</dbReference>